<dbReference type="RefSeq" id="WP_123608955.1">
    <property type="nucleotide sequence ID" value="NZ_RJVG01000004.1"/>
</dbReference>
<evidence type="ECO:0000256" key="2">
    <source>
        <dbReference type="ARBA" id="ARBA00009142"/>
    </source>
</evidence>
<dbReference type="AlphaFoldDB" id="A0A3N1XP89"/>
<comment type="subcellular location">
    <subcellularLocation>
        <location evidence="1 8">Cell membrane</location>
        <topology evidence="1 8">Multi-pass membrane protein</topology>
    </subcellularLocation>
</comment>
<keyword evidence="7 8" id="KW-0472">Membrane</keyword>
<feature type="transmembrane region" description="Helical" evidence="8">
    <location>
        <begin position="207"/>
        <end position="226"/>
    </location>
</feature>
<feature type="transmembrane region" description="Helical" evidence="8">
    <location>
        <begin position="157"/>
        <end position="177"/>
    </location>
</feature>
<gene>
    <name evidence="9" type="ORF">EDD66_10428</name>
</gene>
<evidence type="ECO:0000313" key="10">
    <source>
        <dbReference type="Proteomes" id="UP000273083"/>
    </source>
</evidence>
<dbReference type="InterPro" id="IPR002781">
    <property type="entry name" value="TM_pro_TauE-like"/>
</dbReference>
<dbReference type="GO" id="GO:0005886">
    <property type="term" value="C:plasma membrane"/>
    <property type="evidence" value="ECO:0007669"/>
    <property type="project" value="UniProtKB-SubCell"/>
</dbReference>
<proteinExistence type="inferred from homology"/>
<reference evidence="9 10" key="1">
    <citation type="submission" date="2018-11" db="EMBL/GenBank/DDBJ databases">
        <title>Genomic Encyclopedia of Type Strains, Phase IV (KMG-IV): sequencing the most valuable type-strain genomes for metagenomic binning, comparative biology and taxonomic classification.</title>
        <authorList>
            <person name="Goeker M."/>
        </authorList>
    </citation>
    <scope>NUCLEOTIDE SEQUENCE [LARGE SCALE GENOMIC DNA]</scope>
    <source>
        <strain evidence="9 10">DSM 26537</strain>
    </source>
</reference>
<dbReference type="Proteomes" id="UP000273083">
    <property type="component" value="Unassembled WGS sequence"/>
</dbReference>
<sequence length="254" mass="27089">MEDILLKLLLICPITFIAGFIDSIAGGGGLISLPAYFAIGIPPHLATGTNKCSSTFGSFFATVRYIKNGKVHIQSAVFAAIMALFGSYLGATLNLSLDEKYLKYILIFILPITAFIIYQKKEFGRENKALGLSGGKIILLSMMSGFVIGIYDGFFGPGTGTFLIFCFSALIGFDLITSSGNAKIVNFSSNIAALITFAVHGKILYTIGIPGAIFGILGNWIGSGIALKRGTKVIRPMLVIVMGILLIKVIVDLL</sequence>
<keyword evidence="4 8" id="KW-1003">Cell membrane</keyword>
<dbReference type="InterPro" id="IPR052017">
    <property type="entry name" value="TSUP"/>
</dbReference>
<evidence type="ECO:0000256" key="1">
    <source>
        <dbReference type="ARBA" id="ARBA00004651"/>
    </source>
</evidence>
<feature type="transmembrane region" description="Helical" evidence="8">
    <location>
        <begin position="233"/>
        <end position="251"/>
    </location>
</feature>
<comment type="caution">
    <text evidence="9">The sequence shown here is derived from an EMBL/GenBank/DDBJ whole genome shotgun (WGS) entry which is preliminary data.</text>
</comment>
<keyword evidence="10" id="KW-1185">Reference proteome</keyword>
<keyword evidence="5 8" id="KW-0812">Transmembrane</keyword>
<organism evidence="9 10">
    <name type="scientific">Mobilisporobacter senegalensis</name>
    <dbReference type="NCBI Taxonomy" id="1329262"/>
    <lineage>
        <taxon>Bacteria</taxon>
        <taxon>Bacillati</taxon>
        <taxon>Bacillota</taxon>
        <taxon>Clostridia</taxon>
        <taxon>Lachnospirales</taxon>
        <taxon>Lachnospiraceae</taxon>
        <taxon>Mobilisporobacter</taxon>
    </lineage>
</organism>
<feature type="transmembrane region" description="Helical" evidence="8">
    <location>
        <begin position="101"/>
        <end position="118"/>
    </location>
</feature>
<name>A0A3N1XP89_9FIRM</name>
<dbReference type="PANTHER" id="PTHR30269">
    <property type="entry name" value="TRANSMEMBRANE PROTEIN YFCA"/>
    <property type="match status" value="1"/>
</dbReference>
<dbReference type="EMBL" id="RJVG01000004">
    <property type="protein sequence ID" value="ROR28446.1"/>
    <property type="molecule type" value="Genomic_DNA"/>
</dbReference>
<evidence type="ECO:0000313" key="9">
    <source>
        <dbReference type="EMBL" id="ROR28446.1"/>
    </source>
</evidence>
<feature type="transmembrane region" description="Helical" evidence="8">
    <location>
        <begin position="184"/>
        <end position="201"/>
    </location>
</feature>
<evidence type="ECO:0000256" key="8">
    <source>
        <dbReference type="RuleBase" id="RU363041"/>
    </source>
</evidence>
<evidence type="ECO:0000256" key="7">
    <source>
        <dbReference type="ARBA" id="ARBA00023136"/>
    </source>
</evidence>
<feature type="transmembrane region" description="Helical" evidence="8">
    <location>
        <begin position="130"/>
        <end position="151"/>
    </location>
</feature>
<evidence type="ECO:0000256" key="5">
    <source>
        <dbReference type="ARBA" id="ARBA00022692"/>
    </source>
</evidence>
<dbReference type="PANTHER" id="PTHR30269:SF0">
    <property type="entry name" value="MEMBRANE TRANSPORTER PROTEIN YFCA-RELATED"/>
    <property type="match status" value="1"/>
</dbReference>
<evidence type="ECO:0000256" key="6">
    <source>
        <dbReference type="ARBA" id="ARBA00022989"/>
    </source>
</evidence>
<comment type="similarity">
    <text evidence="2 8">Belongs to the 4-toluene sulfonate uptake permease (TSUP) (TC 2.A.102) family.</text>
</comment>
<evidence type="ECO:0000256" key="3">
    <source>
        <dbReference type="ARBA" id="ARBA00022448"/>
    </source>
</evidence>
<dbReference type="OrthoDB" id="554695at2"/>
<protein>
    <recommendedName>
        <fullName evidence="8">Probable membrane transporter protein</fullName>
    </recommendedName>
</protein>
<keyword evidence="3" id="KW-0813">Transport</keyword>
<dbReference type="Pfam" id="PF01925">
    <property type="entry name" value="TauE"/>
    <property type="match status" value="1"/>
</dbReference>
<feature type="transmembrane region" description="Helical" evidence="8">
    <location>
        <begin position="76"/>
        <end position="95"/>
    </location>
</feature>
<keyword evidence="6 8" id="KW-1133">Transmembrane helix</keyword>
<evidence type="ECO:0000256" key="4">
    <source>
        <dbReference type="ARBA" id="ARBA00022475"/>
    </source>
</evidence>
<accession>A0A3N1XP89</accession>